<organism evidence="1 2">
    <name type="scientific">Eumeta variegata</name>
    <name type="common">Bagworm moth</name>
    <name type="synonym">Eumeta japonica</name>
    <dbReference type="NCBI Taxonomy" id="151549"/>
    <lineage>
        <taxon>Eukaryota</taxon>
        <taxon>Metazoa</taxon>
        <taxon>Ecdysozoa</taxon>
        <taxon>Arthropoda</taxon>
        <taxon>Hexapoda</taxon>
        <taxon>Insecta</taxon>
        <taxon>Pterygota</taxon>
        <taxon>Neoptera</taxon>
        <taxon>Endopterygota</taxon>
        <taxon>Lepidoptera</taxon>
        <taxon>Glossata</taxon>
        <taxon>Ditrysia</taxon>
        <taxon>Tineoidea</taxon>
        <taxon>Psychidae</taxon>
        <taxon>Oiketicinae</taxon>
        <taxon>Eumeta</taxon>
    </lineage>
</organism>
<gene>
    <name evidence="1" type="ORF">EVAR_25069_1</name>
</gene>
<comment type="caution">
    <text evidence="1">The sequence shown here is derived from an EMBL/GenBank/DDBJ whole genome shotgun (WGS) entry which is preliminary data.</text>
</comment>
<sequence>MTAIVYTESTAADQKRYGYTKGRLVRGARARSAVARPAARARSQRRRDFISPLRPLSEETKRSPLLTVTLSVLHMKLVNSGISPRTLSLYFSLVLSQLLCANSDSNVLFYSNFKLNANPRTLICEQGGRVPPMSPTPTTSSPTTPTTILFAKYHFNPLKNASSREYGPHGICDEDGCWQYRYLVILLWYIAKLAFKCLYACSFIANE</sequence>
<dbReference type="Proteomes" id="UP000299102">
    <property type="component" value="Unassembled WGS sequence"/>
</dbReference>
<protein>
    <submittedName>
        <fullName evidence="1">Uncharacterized protein</fullName>
    </submittedName>
</protein>
<dbReference type="EMBL" id="BGZK01000288">
    <property type="protein sequence ID" value="GBP34465.1"/>
    <property type="molecule type" value="Genomic_DNA"/>
</dbReference>
<dbReference type="AlphaFoldDB" id="A0A4C1V9V4"/>
<accession>A0A4C1V9V4</accession>
<reference evidence="1 2" key="1">
    <citation type="journal article" date="2019" name="Commun. Biol.">
        <title>The bagworm genome reveals a unique fibroin gene that provides high tensile strength.</title>
        <authorList>
            <person name="Kono N."/>
            <person name="Nakamura H."/>
            <person name="Ohtoshi R."/>
            <person name="Tomita M."/>
            <person name="Numata K."/>
            <person name="Arakawa K."/>
        </authorList>
    </citation>
    <scope>NUCLEOTIDE SEQUENCE [LARGE SCALE GENOMIC DNA]</scope>
</reference>
<evidence type="ECO:0000313" key="1">
    <source>
        <dbReference type="EMBL" id="GBP34465.1"/>
    </source>
</evidence>
<evidence type="ECO:0000313" key="2">
    <source>
        <dbReference type="Proteomes" id="UP000299102"/>
    </source>
</evidence>
<proteinExistence type="predicted"/>
<keyword evidence="2" id="KW-1185">Reference proteome</keyword>
<name>A0A4C1V9V4_EUMVA</name>